<evidence type="ECO:0000313" key="2">
    <source>
        <dbReference type="EMBL" id="GLC50274.1"/>
    </source>
</evidence>
<feature type="compositionally biased region" description="Low complexity" evidence="1">
    <location>
        <begin position="262"/>
        <end position="282"/>
    </location>
</feature>
<evidence type="ECO:0000313" key="3">
    <source>
        <dbReference type="Proteomes" id="UP001165080"/>
    </source>
</evidence>
<dbReference type="EMBL" id="BRXU01000003">
    <property type="protein sequence ID" value="GLC50274.1"/>
    <property type="molecule type" value="Genomic_DNA"/>
</dbReference>
<dbReference type="Pfam" id="PF09741">
    <property type="entry name" value="DUF2045"/>
    <property type="match status" value="1"/>
</dbReference>
<accession>A0A9W6BDQ7</accession>
<comment type="caution">
    <text evidence="2">The sequence shown here is derived from an EMBL/GenBank/DDBJ whole genome shotgun (WGS) entry which is preliminary data.</text>
</comment>
<reference evidence="2 3" key="1">
    <citation type="journal article" date="2023" name="Commun. Biol.">
        <title>Reorganization of the ancestral sex-determining regions during the evolution of trioecy in Pleodorina starrii.</title>
        <authorList>
            <person name="Takahashi K."/>
            <person name="Suzuki S."/>
            <person name="Kawai-Toyooka H."/>
            <person name="Yamamoto K."/>
            <person name="Hamaji T."/>
            <person name="Ootsuki R."/>
            <person name="Yamaguchi H."/>
            <person name="Kawachi M."/>
            <person name="Higashiyama T."/>
            <person name="Nozaki H."/>
        </authorList>
    </citation>
    <scope>NUCLEOTIDE SEQUENCE [LARGE SCALE GENOMIC DNA]</scope>
    <source>
        <strain evidence="2 3">NIES-4479</strain>
    </source>
</reference>
<feature type="region of interest" description="Disordered" evidence="1">
    <location>
        <begin position="315"/>
        <end position="335"/>
    </location>
</feature>
<dbReference type="PANTHER" id="PTHR21477:SF13">
    <property type="entry name" value="KIAA0930"/>
    <property type="match status" value="1"/>
</dbReference>
<dbReference type="AlphaFoldDB" id="A0A9W6BDQ7"/>
<evidence type="ECO:0000256" key="1">
    <source>
        <dbReference type="SAM" id="MobiDB-lite"/>
    </source>
</evidence>
<sequence length="408" mass="42810">MRGANSDGVLREALRQLQGGQSDAEPGETWTQEQWCEAFSFLFLAAPGSRHALLEHQDDMLWFVTAPAALGLGTPPVSLRRNTSSELPPELRPGGSAFPTVDWGLSVQLNLVVQAKYILTVVQCRQHSLAHVAQGHATSGHCSSSGHPVATQTHPHVVVAQRRVFASPMAADVNLEEAKSGRPPTACYPDVCFAVDNYEDAFQDVILSLREDCYCVMLHVHSSTASSTSDNDSGSAASAGDSKFPGPEQPEESDSSSHKRASPSAPVQAQPPQQQPQQLQQPAEKRAVLFSAYVTREQVAAYLAQRAAEAPKPSLLNRLLGGPRPGDGAAGKPRRDKVVMIGPGAVGRAEVLAAAADTAPAGGLSSGGAAGAAGGEGVTPLQLSLMWMSLPATALAQAVLRFGSEGHL</sequence>
<feature type="compositionally biased region" description="Low complexity" evidence="1">
    <location>
        <begin position="224"/>
        <end position="242"/>
    </location>
</feature>
<organism evidence="2 3">
    <name type="scientific">Pleodorina starrii</name>
    <dbReference type="NCBI Taxonomy" id="330485"/>
    <lineage>
        <taxon>Eukaryota</taxon>
        <taxon>Viridiplantae</taxon>
        <taxon>Chlorophyta</taxon>
        <taxon>core chlorophytes</taxon>
        <taxon>Chlorophyceae</taxon>
        <taxon>CS clade</taxon>
        <taxon>Chlamydomonadales</taxon>
        <taxon>Volvocaceae</taxon>
        <taxon>Pleodorina</taxon>
    </lineage>
</organism>
<gene>
    <name evidence="2" type="primary">PLEST000239</name>
    <name evidence="2" type="ORF">PLESTB_000361500</name>
</gene>
<dbReference type="Proteomes" id="UP001165080">
    <property type="component" value="Unassembled WGS sequence"/>
</dbReference>
<proteinExistence type="predicted"/>
<protein>
    <submittedName>
        <fullName evidence="2">Uncharacterized protein</fullName>
    </submittedName>
</protein>
<dbReference type="PANTHER" id="PTHR21477">
    <property type="entry name" value="ZGC:172139"/>
    <property type="match status" value="1"/>
</dbReference>
<dbReference type="OrthoDB" id="1906921at2759"/>
<name>A0A9W6BDQ7_9CHLO</name>
<dbReference type="InterPro" id="IPR019141">
    <property type="entry name" value="DUF2045"/>
</dbReference>
<feature type="region of interest" description="Disordered" evidence="1">
    <location>
        <begin position="224"/>
        <end position="283"/>
    </location>
</feature>
<keyword evidence="3" id="KW-1185">Reference proteome</keyword>